<comment type="caution">
    <text evidence="2">The sequence shown here is derived from an EMBL/GenBank/DDBJ whole genome shotgun (WGS) entry which is preliminary data.</text>
</comment>
<dbReference type="InterPro" id="IPR044992">
    <property type="entry name" value="ChyE-like"/>
</dbReference>
<dbReference type="Proteomes" id="UP001575181">
    <property type="component" value="Unassembled WGS sequence"/>
</dbReference>
<accession>A0ABV4TV91</accession>
<evidence type="ECO:0000313" key="3">
    <source>
        <dbReference type="Proteomes" id="UP001575181"/>
    </source>
</evidence>
<dbReference type="PROSITE" id="PS51273">
    <property type="entry name" value="GATASE_TYPE_1"/>
    <property type="match status" value="1"/>
</dbReference>
<dbReference type="InterPro" id="IPR029062">
    <property type="entry name" value="Class_I_gatase-like"/>
</dbReference>
<proteinExistence type="predicted"/>
<dbReference type="SUPFAM" id="SSF52317">
    <property type="entry name" value="Class I glutamine amidotransferase-like"/>
    <property type="match status" value="1"/>
</dbReference>
<dbReference type="InterPro" id="IPR017926">
    <property type="entry name" value="GATASE"/>
</dbReference>
<sequence>MKPVLIVRHEDWIESGHLAETLEAEGLPYELCAIDQGDRVPEDPEAYAGLTFMGGTMSVNDGYSWIDDEVALIQRAVERDLPVLGHCFGSQLCAKALGAKVAPMSAKEIGWHHVVRNGDPEVDAWLGDAPREFRVLAWHHDAFELPEGATPLYSSSFCPHQAYVRGNLAATVAHVEVTPELLERWVSIYGYDMDPISETVHSPESVLEDREAKVEAMQAAVTDPLYRRWLGPVRERART</sequence>
<dbReference type="Gene3D" id="3.40.50.880">
    <property type="match status" value="1"/>
</dbReference>
<reference evidence="2 3" key="1">
    <citation type="submission" date="2024-08" db="EMBL/GenBank/DDBJ databases">
        <title>Whole-genome sequencing of halo(alkali)philic microorganisms from hypersaline lakes.</title>
        <authorList>
            <person name="Sorokin D.Y."/>
            <person name="Merkel A.Y."/>
            <person name="Messina E."/>
            <person name="Yakimov M."/>
        </authorList>
    </citation>
    <scope>NUCLEOTIDE SEQUENCE [LARGE SCALE GENOMIC DNA]</scope>
    <source>
        <strain evidence="2 3">Cl-TMA</strain>
    </source>
</reference>
<organism evidence="2 3">
    <name type="scientific">Thiohalorhabdus methylotrophus</name>
    <dbReference type="NCBI Taxonomy" id="3242694"/>
    <lineage>
        <taxon>Bacteria</taxon>
        <taxon>Pseudomonadati</taxon>
        <taxon>Pseudomonadota</taxon>
        <taxon>Gammaproteobacteria</taxon>
        <taxon>Thiohalorhabdales</taxon>
        <taxon>Thiohalorhabdaceae</taxon>
        <taxon>Thiohalorhabdus</taxon>
    </lineage>
</organism>
<evidence type="ECO:0000259" key="1">
    <source>
        <dbReference type="Pfam" id="PF00117"/>
    </source>
</evidence>
<dbReference type="PANTHER" id="PTHR42695">
    <property type="entry name" value="GLUTAMINE AMIDOTRANSFERASE YLR126C-RELATED"/>
    <property type="match status" value="1"/>
</dbReference>
<keyword evidence="3" id="KW-1185">Reference proteome</keyword>
<gene>
    <name evidence="2" type="ORF">ACERLL_10460</name>
</gene>
<dbReference type="RefSeq" id="WP_373656033.1">
    <property type="nucleotide sequence ID" value="NZ_JBGUAW010000006.1"/>
</dbReference>
<dbReference type="PANTHER" id="PTHR42695:SF5">
    <property type="entry name" value="GLUTAMINE AMIDOTRANSFERASE YLR126C-RELATED"/>
    <property type="match status" value="1"/>
</dbReference>
<feature type="domain" description="Glutamine amidotransferase" evidence="1">
    <location>
        <begin position="19"/>
        <end position="155"/>
    </location>
</feature>
<dbReference type="EMBL" id="JBGUAW010000006">
    <property type="protein sequence ID" value="MFA9461248.1"/>
    <property type="molecule type" value="Genomic_DNA"/>
</dbReference>
<dbReference type="CDD" id="cd01741">
    <property type="entry name" value="GATase1_1"/>
    <property type="match status" value="1"/>
</dbReference>
<evidence type="ECO:0000313" key="2">
    <source>
        <dbReference type="EMBL" id="MFA9461248.1"/>
    </source>
</evidence>
<protein>
    <submittedName>
        <fullName evidence="2">Type 1 glutamine amidotransferase</fullName>
    </submittedName>
</protein>
<keyword evidence="2" id="KW-0315">Glutamine amidotransferase</keyword>
<name>A0ABV4TV91_9GAMM</name>
<dbReference type="Pfam" id="PF00117">
    <property type="entry name" value="GATase"/>
    <property type="match status" value="1"/>
</dbReference>